<dbReference type="Pfam" id="PF02784">
    <property type="entry name" value="Orn_Arg_deC_N"/>
    <property type="match status" value="1"/>
</dbReference>
<comment type="cofactor">
    <cofactor evidence="1">
        <name>pyridoxal 5'-phosphate</name>
        <dbReference type="ChEBI" id="CHEBI:597326"/>
    </cofactor>
</comment>
<dbReference type="InterPro" id="IPR029066">
    <property type="entry name" value="PLP-binding_barrel"/>
</dbReference>
<dbReference type="RefSeq" id="WP_186968117.1">
    <property type="nucleotide sequence ID" value="NZ_JACOOE010000009.1"/>
</dbReference>
<dbReference type="SUPFAM" id="SSF50621">
    <property type="entry name" value="Alanine racemase C-terminal domain-like"/>
    <property type="match status" value="1"/>
</dbReference>
<evidence type="ECO:0000256" key="1">
    <source>
        <dbReference type="ARBA" id="ARBA00001933"/>
    </source>
</evidence>
<reference evidence="4 5" key="1">
    <citation type="submission" date="2020-08" db="EMBL/GenBank/DDBJ databases">
        <title>Genome public.</title>
        <authorList>
            <person name="Liu C."/>
            <person name="Sun Q."/>
        </authorList>
    </citation>
    <scope>NUCLEOTIDE SEQUENCE [LARGE SCALE GENOMIC DNA]</scope>
    <source>
        <strain evidence="4 5">M27</strain>
    </source>
</reference>
<evidence type="ECO:0000259" key="3">
    <source>
        <dbReference type="Pfam" id="PF02784"/>
    </source>
</evidence>
<dbReference type="PANTHER" id="PTHR43727">
    <property type="entry name" value="DIAMINOPIMELATE DECARBOXYLASE"/>
    <property type="match status" value="1"/>
</dbReference>
<gene>
    <name evidence="4" type="ORF">H8S67_17015</name>
</gene>
<evidence type="ECO:0000313" key="5">
    <source>
        <dbReference type="Proteomes" id="UP000600600"/>
    </source>
</evidence>
<dbReference type="EMBL" id="JACOOE010000009">
    <property type="protein sequence ID" value="MBC5606355.1"/>
    <property type="molecule type" value="Genomic_DNA"/>
</dbReference>
<comment type="caution">
    <text evidence="4">The sequence shown here is derived from an EMBL/GenBank/DDBJ whole genome shotgun (WGS) entry which is preliminary data.</text>
</comment>
<dbReference type="InterPro" id="IPR000183">
    <property type="entry name" value="Orn/DAP/Arg_de-COase"/>
</dbReference>
<keyword evidence="5" id="KW-1185">Reference proteome</keyword>
<dbReference type="SUPFAM" id="SSF51419">
    <property type="entry name" value="PLP-binding barrel"/>
    <property type="match status" value="1"/>
</dbReference>
<evidence type="ECO:0000256" key="2">
    <source>
        <dbReference type="ARBA" id="ARBA00022898"/>
    </source>
</evidence>
<evidence type="ECO:0000313" key="4">
    <source>
        <dbReference type="EMBL" id="MBC5606355.1"/>
    </source>
</evidence>
<dbReference type="InterPro" id="IPR022644">
    <property type="entry name" value="De-COase2_N"/>
</dbReference>
<accession>A0ABR7CEW5</accession>
<name>A0ABR7CEW5_9BACE</name>
<organism evidence="4 5">
    <name type="scientific">Bacteroides difficilis</name>
    <dbReference type="NCBI Taxonomy" id="2763021"/>
    <lineage>
        <taxon>Bacteria</taxon>
        <taxon>Pseudomonadati</taxon>
        <taxon>Bacteroidota</taxon>
        <taxon>Bacteroidia</taxon>
        <taxon>Bacteroidales</taxon>
        <taxon>Bacteroidaceae</taxon>
        <taxon>Bacteroides</taxon>
    </lineage>
</organism>
<feature type="domain" description="Orn/DAP/Arg decarboxylase 2 N-terminal" evidence="3">
    <location>
        <begin position="25"/>
        <end position="263"/>
    </location>
</feature>
<dbReference type="PANTHER" id="PTHR43727:SF2">
    <property type="entry name" value="GROUP IV DECARBOXYLASE"/>
    <property type="match status" value="1"/>
</dbReference>
<dbReference type="Proteomes" id="UP000600600">
    <property type="component" value="Unassembled WGS sequence"/>
</dbReference>
<dbReference type="PRINTS" id="PR01179">
    <property type="entry name" value="ODADCRBXLASE"/>
</dbReference>
<dbReference type="InterPro" id="IPR009006">
    <property type="entry name" value="Ala_racemase/Decarboxylase_C"/>
</dbReference>
<protein>
    <submittedName>
        <fullName evidence="4">Diaminopimelate decarboxylase</fullName>
    </submittedName>
</protein>
<dbReference type="Gene3D" id="3.20.20.10">
    <property type="entry name" value="Alanine racemase"/>
    <property type="match status" value="1"/>
</dbReference>
<dbReference type="Gene3D" id="2.40.37.10">
    <property type="entry name" value="Lyase, Ornithine Decarboxylase, Chain A, domain 1"/>
    <property type="match status" value="1"/>
</dbReference>
<sequence>MDKLLINTLQTPCFLLDEKELGRGINEFYRSLKRHFAHCIVGYSVKTNSLPYAIVKAKDFGCFAEVVSDDELDLALECGYKMNEIVFNGPMKSKTRFLDALKRGAIVNIETHRELEWLKELPSDGLYKIGIRLSVNISDVSIEDAEGENDFSRFGFNDETEEFSNALETVRSIPQVELAGLHIHRTSHSRSVRFYKRSVAYAASVIKKYHLDLDYLDVGGGYYGIFRNAPTFDDYVAAIYESLQKQGLEKLAIIVEPGNALAASSFTYYSQVIDVKQLPDCRILTTDGTRNDIDPFFHKNEYMTEINRANESGQVVPLQIVAGATCLEYDQLFRLENQQEMEVGDVIEYKNVGAYTLSLTPMFINYFPRVYSLSSDGLKLVRDKWTAKEYIQKSNI</sequence>
<keyword evidence="2" id="KW-0663">Pyridoxal phosphate</keyword>
<proteinExistence type="predicted"/>